<organism evidence="3 4">
    <name type="scientific">Ophiocordyceps unilateralis</name>
    <name type="common">Zombie-ant fungus</name>
    <name type="synonym">Torrubia unilateralis</name>
    <dbReference type="NCBI Taxonomy" id="268505"/>
    <lineage>
        <taxon>Eukaryota</taxon>
        <taxon>Fungi</taxon>
        <taxon>Dikarya</taxon>
        <taxon>Ascomycota</taxon>
        <taxon>Pezizomycotina</taxon>
        <taxon>Sordariomycetes</taxon>
        <taxon>Hypocreomycetidae</taxon>
        <taxon>Hypocreales</taxon>
        <taxon>Ophiocordycipitaceae</taxon>
        <taxon>Ophiocordyceps</taxon>
    </lineage>
</organism>
<keyword evidence="2" id="KW-0472">Membrane</keyword>
<protein>
    <submittedName>
        <fullName evidence="3">Uncharacterized protein</fullName>
    </submittedName>
</protein>
<keyword evidence="2" id="KW-1133">Transmembrane helix</keyword>
<sequence>MRHSSALISHPLDVFIVVVIVVVCRFVQPAVFLSALGRRFRRSRQLSFVSSPSTSTSSSSSSSSSSFYASAPSPPPPPPPPQNLVVMGPTPMRIRGKRKALSSPAKTGALMASTPPTKIRRSLASVLASRPPRQRLSSLESLPAEMLESILLYSSNLSLPRASHVIGAKLSQRATLLRLFMWSFHETWHQWFGIPANQPVHHVPQSRDEECIPCHGDAALQSAVLELPWVDIDFILQAQQTWADRYARDRWYQHSAPWHDDDATTGHAHAGGYAHFDARACFDVDFQQAVKLALPFRQWPEWRTQDVHPLARLPTALITGPWDDEQLRRLFWLTRGGIMMDHKDRPLPPWEVKLQCLENAVVCAAEPNALVANCLMGCWIYVYLPREVVARQLTSLERRIQWGADSSESKKILRWAWDLLFLCMQLPDCHLLA</sequence>
<proteinExistence type="predicted"/>
<evidence type="ECO:0000256" key="2">
    <source>
        <dbReference type="SAM" id="Phobius"/>
    </source>
</evidence>
<evidence type="ECO:0000313" key="4">
    <source>
        <dbReference type="Proteomes" id="UP000037136"/>
    </source>
</evidence>
<keyword evidence="4" id="KW-1185">Reference proteome</keyword>
<evidence type="ECO:0000256" key="1">
    <source>
        <dbReference type="SAM" id="MobiDB-lite"/>
    </source>
</evidence>
<name>A0A2A9P3R5_OPHUN</name>
<dbReference type="Proteomes" id="UP000037136">
    <property type="component" value="Unassembled WGS sequence"/>
</dbReference>
<feature type="compositionally biased region" description="Pro residues" evidence="1">
    <location>
        <begin position="72"/>
        <end position="82"/>
    </location>
</feature>
<evidence type="ECO:0000313" key="3">
    <source>
        <dbReference type="EMBL" id="PFH55978.1"/>
    </source>
</evidence>
<comment type="caution">
    <text evidence="3">The sequence shown here is derived from an EMBL/GenBank/DDBJ whole genome shotgun (WGS) entry which is preliminary data.</text>
</comment>
<keyword evidence="2" id="KW-0812">Transmembrane</keyword>
<reference evidence="3 4" key="1">
    <citation type="journal article" date="2015" name="BMC Genomics">
        <title>Gene expression during zombie ant biting behavior reflects the complexity underlying fungal parasitic behavioral manipulation.</title>
        <authorList>
            <person name="de Bekker C."/>
            <person name="Ohm R.A."/>
            <person name="Loreto R.G."/>
            <person name="Sebastian A."/>
            <person name="Albert I."/>
            <person name="Merrow M."/>
            <person name="Brachmann A."/>
            <person name="Hughes D.P."/>
        </authorList>
    </citation>
    <scope>NUCLEOTIDE SEQUENCE [LARGE SCALE GENOMIC DNA]</scope>
    <source>
        <strain evidence="3 4">SC16a</strain>
    </source>
</reference>
<dbReference type="AlphaFoldDB" id="A0A2A9P3R5"/>
<dbReference type="STRING" id="268505.A0A2A9P3R5"/>
<feature type="compositionally biased region" description="Low complexity" evidence="1">
    <location>
        <begin position="47"/>
        <end position="71"/>
    </location>
</feature>
<reference evidence="3 4" key="2">
    <citation type="journal article" date="2017" name="Sci. Rep.">
        <title>Ant-infecting Ophiocordyceps genomes reveal a high diversity of potential behavioral manipulation genes and a possible major role for enterotoxins.</title>
        <authorList>
            <person name="de Bekker C."/>
            <person name="Ohm R.A."/>
            <person name="Evans H.C."/>
            <person name="Brachmann A."/>
            <person name="Hughes D.P."/>
        </authorList>
    </citation>
    <scope>NUCLEOTIDE SEQUENCE [LARGE SCALE GENOMIC DNA]</scope>
    <source>
        <strain evidence="3 4">SC16a</strain>
    </source>
</reference>
<feature type="region of interest" description="Disordered" evidence="1">
    <location>
        <begin position="47"/>
        <end position="89"/>
    </location>
</feature>
<gene>
    <name evidence="3" type="ORF">XA68_17247</name>
</gene>
<dbReference type="OrthoDB" id="4167490at2759"/>
<accession>A0A2A9P3R5</accession>
<feature type="region of interest" description="Disordered" evidence="1">
    <location>
        <begin position="95"/>
        <end position="114"/>
    </location>
</feature>
<feature type="transmembrane region" description="Helical" evidence="2">
    <location>
        <begin position="14"/>
        <end position="36"/>
    </location>
</feature>
<dbReference type="EMBL" id="LAZP02000698">
    <property type="protein sequence ID" value="PFH55978.1"/>
    <property type="molecule type" value="Genomic_DNA"/>
</dbReference>